<sequence length="1241" mass="140802">MLGDFNCVLGAHEKRGGNVPNAIACRDFQQMCTSCGMLDIDTKGVFYTWSNGRTDVRLDRAFGNSDWFEAWATIECRALTKASSDHHPIMVSCSRLNFIPHAPFRFQGMWLQHPGFLAMVRDFWTSLAVYGCPMYILATKLRALKAMLKAWNITSFGDINQRVKASRATLDSVQQEISDLGPTEDRIRCEEMATLSYQTDLSLQESFLRSKARVRWLIEGDRNTAFLHNLVKIRRVHKSLTSIKVGSQVFHGQDQISQQVVHHFEALFRRDSTITDTGLVNRTIPALVTEAENLSLTTRPTVEEIHEAVLNLDGSSAPGPDGFGGIFFQQCWEVVALDVIAAVTSFFVNGFILPHFNSSLIILVPKKDEADSISDYRPIALANFTFKVITKILADRLGLVASRIVSSNQSGFIKGRSIADPIILTSECVNLLDRESKWGNLAIKLDISKAFDTLDWAFLLRVLQAFGFAPTFISWIHRVLQSAWLSVQINGNSCGFFQCSRGVRQGDPLSPLLFCLAEEVLSRGLSKMVSKGKIYPIAAPRRVNPPSHVLFADDVMVFMQGNPRSLRALMKFLEEYAINSGQVVNKNKSSVFLGKYAQRRKVFIQHVLGIREGSLPFTYLGVPIFKGCPKPSYFRAIADKVRCNLSSWKGKQLSQAARLQLISSVTQSQLLHSFQVYSWPRPLLLKVQQWTRNFFWSGDPLKKGLALIAWDTCCRPLDQGGLGLKNLFHFNRALLLKNCWNIVNSSSSSAAFLRARFFSSDLCLLQYYQRSSVWPGFKKLWDSFYASVQWLVGDGSRISFWSDNWLGTPISSMHRITPVVRSLMPVKVSDFIRDKQWAISSTFNFFFPDLASRISKVVLPLENGVDQVIWPHNAAGVLTSKEAFDFISPPKPKVNWCKLIWNKALQPRKSLVAWKVLNKRILTDDWLVRRGIYLCSQCSICRSQGESLHHLFFDCSLVHEFWVWLASFFRIRLLPGASLVDLISPDTFIGLASSSKILWTFAFCNALWCIWTERNKIRFQEATFNLARFKHWFLTSLKESASIHFMPCSNASSMQGLFAVLGLSSLTVKAPKYVPVQWIPPPIQWLKVNTDGSFRSIEMAGFGGIFRDHEGHFRGAFAQKVEAPCAIDAEVLAVIEAMRIAWAKSWTHIWLETDSILVVQYFTNPTLIPWRLRIAWYNCLYLTRMIHFKVSHTFREGNTVADALANHGALNEGYSWWDDVPTFIARPYGRDLSSMINYRFR</sequence>
<gene>
    <name evidence="3" type="ORF">RchiOBHm_Chr6g0278601</name>
</gene>
<dbReference type="PROSITE" id="PS50879">
    <property type="entry name" value="RNASE_H_1"/>
    <property type="match status" value="1"/>
</dbReference>
<dbReference type="PROSITE" id="PS50878">
    <property type="entry name" value="RT_POL"/>
    <property type="match status" value="1"/>
</dbReference>
<dbReference type="GO" id="GO:0003964">
    <property type="term" value="F:RNA-directed DNA polymerase activity"/>
    <property type="evidence" value="ECO:0007669"/>
    <property type="project" value="UniProtKB-KW"/>
</dbReference>
<dbReference type="Proteomes" id="UP000238479">
    <property type="component" value="Chromosome 6"/>
</dbReference>
<dbReference type="PANTHER" id="PTHR33116:SF80">
    <property type="entry name" value="REVERSE TRANSCRIPTASE ZINC-BINDING DOMAIN-CONTAINING PROTEIN"/>
    <property type="match status" value="1"/>
</dbReference>
<keyword evidence="3" id="KW-0808">Transferase</keyword>
<dbReference type="CDD" id="cd06222">
    <property type="entry name" value="RNase_H_like"/>
    <property type="match status" value="1"/>
</dbReference>
<dbReference type="Gene3D" id="3.30.420.10">
    <property type="entry name" value="Ribonuclease H-like superfamily/Ribonuclease H"/>
    <property type="match status" value="1"/>
</dbReference>
<dbReference type="OMA" id="NERIELW"/>
<organism evidence="3 4">
    <name type="scientific">Rosa chinensis</name>
    <name type="common">China rose</name>
    <dbReference type="NCBI Taxonomy" id="74649"/>
    <lineage>
        <taxon>Eukaryota</taxon>
        <taxon>Viridiplantae</taxon>
        <taxon>Streptophyta</taxon>
        <taxon>Embryophyta</taxon>
        <taxon>Tracheophyta</taxon>
        <taxon>Spermatophyta</taxon>
        <taxon>Magnoliopsida</taxon>
        <taxon>eudicotyledons</taxon>
        <taxon>Gunneridae</taxon>
        <taxon>Pentapetalae</taxon>
        <taxon>rosids</taxon>
        <taxon>fabids</taxon>
        <taxon>Rosales</taxon>
        <taxon>Rosaceae</taxon>
        <taxon>Rosoideae</taxon>
        <taxon>Rosoideae incertae sedis</taxon>
        <taxon>Rosa</taxon>
    </lineage>
</organism>
<evidence type="ECO:0000313" key="3">
    <source>
        <dbReference type="EMBL" id="PRQ24992.1"/>
    </source>
</evidence>
<dbReference type="InterPro" id="IPR012337">
    <property type="entry name" value="RNaseH-like_sf"/>
</dbReference>
<protein>
    <submittedName>
        <fullName evidence="3">Putative RNA-directed DNA polymerase</fullName>
        <ecNumber evidence="3">2.7.7.49</ecNumber>
    </submittedName>
</protein>
<dbReference type="Pfam" id="PF13966">
    <property type="entry name" value="zf-RVT"/>
    <property type="match status" value="1"/>
</dbReference>
<name>A0A2P6PSU6_ROSCH</name>
<dbReference type="STRING" id="74649.A0A2P6PSU6"/>
<keyword evidence="3" id="KW-0548">Nucleotidyltransferase</keyword>
<dbReference type="Gene3D" id="3.60.10.10">
    <property type="entry name" value="Endonuclease/exonuclease/phosphatase"/>
    <property type="match status" value="1"/>
</dbReference>
<evidence type="ECO:0000259" key="2">
    <source>
        <dbReference type="PROSITE" id="PS50879"/>
    </source>
</evidence>
<dbReference type="PANTHER" id="PTHR33116">
    <property type="entry name" value="REVERSE TRANSCRIPTASE ZINC-BINDING DOMAIN-CONTAINING PROTEIN-RELATED-RELATED"/>
    <property type="match status" value="1"/>
</dbReference>
<proteinExistence type="predicted"/>
<dbReference type="InterPro" id="IPR026960">
    <property type="entry name" value="RVT-Znf"/>
</dbReference>
<dbReference type="GO" id="GO:0003676">
    <property type="term" value="F:nucleic acid binding"/>
    <property type="evidence" value="ECO:0007669"/>
    <property type="project" value="InterPro"/>
</dbReference>
<dbReference type="AlphaFoldDB" id="A0A2P6PSU6"/>
<dbReference type="CDD" id="cd01650">
    <property type="entry name" value="RT_nLTR_like"/>
    <property type="match status" value="1"/>
</dbReference>
<dbReference type="InterPro" id="IPR044730">
    <property type="entry name" value="RNase_H-like_dom_plant"/>
</dbReference>
<dbReference type="Pfam" id="PF13456">
    <property type="entry name" value="RVT_3"/>
    <property type="match status" value="1"/>
</dbReference>
<feature type="domain" description="Reverse transcriptase" evidence="1">
    <location>
        <begin position="345"/>
        <end position="624"/>
    </location>
</feature>
<dbReference type="SUPFAM" id="SSF56219">
    <property type="entry name" value="DNase I-like"/>
    <property type="match status" value="1"/>
</dbReference>
<dbReference type="GO" id="GO:0004523">
    <property type="term" value="F:RNA-DNA hybrid ribonuclease activity"/>
    <property type="evidence" value="ECO:0007669"/>
    <property type="project" value="InterPro"/>
</dbReference>
<comment type="caution">
    <text evidence="3">The sequence shown here is derived from an EMBL/GenBank/DDBJ whole genome shotgun (WGS) entry which is preliminary data.</text>
</comment>
<dbReference type="Pfam" id="PF00078">
    <property type="entry name" value="RVT_1"/>
    <property type="match status" value="1"/>
</dbReference>
<dbReference type="EC" id="2.7.7.49" evidence="3"/>
<dbReference type="SUPFAM" id="SSF53098">
    <property type="entry name" value="Ribonuclease H-like"/>
    <property type="match status" value="1"/>
</dbReference>
<dbReference type="Gramene" id="PRQ24992">
    <property type="protein sequence ID" value="PRQ24992"/>
    <property type="gene ID" value="RchiOBHm_Chr6g0278601"/>
</dbReference>
<reference evidence="3 4" key="1">
    <citation type="journal article" date="2018" name="Nat. Genet.">
        <title>The Rosa genome provides new insights in the design of modern roses.</title>
        <authorList>
            <person name="Bendahmane M."/>
        </authorList>
    </citation>
    <scope>NUCLEOTIDE SEQUENCE [LARGE SCALE GENOMIC DNA]</scope>
    <source>
        <strain evidence="4">cv. Old Blush</strain>
    </source>
</reference>
<feature type="domain" description="RNase H type-1" evidence="2">
    <location>
        <begin position="1082"/>
        <end position="1210"/>
    </location>
</feature>
<dbReference type="InterPro" id="IPR002156">
    <property type="entry name" value="RNaseH_domain"/>
</dbReference>
<dbReference type="InterPro" id="IPR043502">
    <property type="entry name" value="DNA/RNA_pol_sf"/>
</dbReference>
<dbReference type="InterPro" id="IPR000477">
    <property type="entry name" value="RT_dom"/>
</dbReference>
<evidence type="ECO:0000313" key="4">
    <source>
        <dbReference type="Proteomes" id="UP000238479"/>
    </source>
</evidence>
<dbReference type="EMBL" id="PDCK01000044">
    <property type="protein sequence ID" value="PRQ24992.1"/>
    <property type="molecule type" value="Genomic_DNA"/>
</dbReference>
<accession>A0A2P6PSU6</accession>
<keyword evidence="3" id="KW-0695">RNA-directed DNA polymerase</keyword>
<evidence type="ECO:0000259" key="1">
    <source>
        <dbReference type="PROSITE" id="PS50878"/>
    </source>
</evidence>
<dbReference type="SUPFAM" id="SSF56672">
    <property type="entry name" value="DNA/RNA polymerases"/>
    <property type="match status" value="1"/>
</dbReference>
<dbReference type="InterPro" id="IPR036397">
    <property type="entry name" value="RNaseH_sf"/>
</dbReference>
<dbReference type="InterPro" id="IPR036691">
    <property type="entry name" value="Endo/exonu/phosph_ase_sf"/>
</dbReference>
<keyword evidence="4" id="KW-1185">Reference proteome</keyword>